<evidence type="ECO:0000259" key="7">
    <source>
        <dbReference type="Pfam" id="PF00591"/>
    </source>
</evidence>
<comment type="function">
    <text evidence="6">Catalyzes the transfer of the phosphoribosyl group of 5-phosphorylribose-1-pyrophosphate (PRPP) to anthranilate to yield N-(5'-phosphoribosyl)-anthranilate (PRA).</text>
</comment>
<accession>A0A0A7GC32</accession>
<evidence type="ECO:0000256" key="5">
    <source>
        <dbReference type="ARBA" id="ARBA00023141"/>
    </source>
</evidence>
<dbReference type="NCBIfam" id="TIGR01245">
    <property type="entry name" value="trpD"/>
    <property type="match status" value="1"/>
</dbReference>
<comment type="cofactor">
    <cofactor evidence="6">
        <name>Mg(2+)</name>
        <dbReference type="ChEBI" id="CHEBI:18420"/>
    </cofactor>
    <text evidence="6">Binds 2 magnesium ions per monomer.</text>
</comment>
<dbReference type="InterPro" id="IPR017459">
    <property type="entry name" value="Glycosyl_Trfase_fam3_N_dom"/>
</dbReference>
<feature type="domain" description="Glycosyl transferase family 3" evidence="7">
    <location>
        <begin position="66"/>
        <end position="308"/>
    </location>
</feature>
<feature type="binding site" evidence="6">
    <location>
        <begin position="82"/>
        <end position="85"/>
    </location>
    <ligand>
        <name>5-phospho-alpha-D-ribose 1-diphosphate</name>
        <dbReference type="ChEBI" id="CHEBI:58017"/>
    </ligand>
</feature>
<gene>
    <name evidence="6" type="primary">trpD</name>
    <name evidence="9" type="ORF">GACE_0552</name>
</gene>
<evidence type="ECO:0000256" key="6">
    <source>
        <dbReference type="HAMAP-Rule" id="MF_00211"/>
    </source>
</evidence>
<evidence type="ECO:0000256" key="2">
    <source>
        <dbReference type="ARBA" id="ARBA00022676"/>
    </source>
</evidence>
<evidence type="ECO:0000256" key="4">
    <source>
        <dbReference type="ARBA" id="ARBA00022822"/>
    </source>
</evidence>
<dbReference type="InterPro" id="IPR036320">
    <property type="entry name" value="Glycosyl_Trfase_fam3_N_dom_sf"/>
</dbReference>
<dbReference type="KEGG" id="gac:GACE_0552"/>
<feature type="binding site" evidence="6">
    <location>
        <position position="157"/>
    </location>
    <ligand>
        <name>anthranilate</name>
        <dbReference type="ChEBI" id="CHEBI:16567"/>
        <label>2</label>
    </ligand>
</feature>
<dbReference type="EMBL" id="CP009552">
    <property type="protein sequence ID" value="AIY89605.1"/>
    <property type="molecule type" value="Genomic_DNA"/>
</dbReference>
<dbReference type="SUPFAM" id="SSF52418">
    <property type="entry name" value="Nucleoside phosphorylase/phosphoribosyltransferase catalytic domain"/>
    <property type="match status" value="1"/>
</dbReference>
<keyword evidence="4 6" id="KW-0822">Tryptophan biosynthesis</keyword>
<evidence type="ECO:0000256" key="3">
    <source>
        <dbReference type="ARBA" id="ARBA00022679"/>
    </source>
</evidence>
<comment type="caution">
    <text evidence="6">Lacks conserved residue(s) required for the propagation of feature annotation.</text>
</comment>
<dbReference type="HAMAP" id="MF_00211">
    <property type="entry name" value="TrpD"/>
    <property type="match status" value="1"/>
</dbReference>
<proteinExistence type="inferred from homology"/>
<evidence type="ECO:0000256" key="1">
    <source>
        <dbReference type="ARBA" id="ARBA00022605"/>
    </source>
</evidence>
<dbReference type="Gene3D" id="3.40.1030.10">
    <property type="entry name" value="Nucleoside phosphorylase/phosphoribosyltransferase catalytic domain"/>
    <property type="match status" value="1"/>
</dbReference>
<protein>
    <recommendedName>
        <fullName evidence="6">Anthranilate phosphoribosyltransferase</fullName>
        <ecNumber evidence="6">2.4.2.18</ecNumber>
    </recommendedName>
</protein>
<organism evidence="9 10">
    <name type="scientific">Geoglobus acetivorans</name>
    <dbReference type="NCBI Taxonomy" id="565033"/>
    <lineage>
        <taxon>Archaea</taxon>
        <taxon>Methanobacteriati</taxon>
        <taxon>Methanobacteriota</taxon>
        <taxon>Archaeoglobi</taxon>
        <taxon>Archaeoglobales</taxon>
        <taxon>Archaeoglobaceae</taxon>
        <taxon>Geoglobus</taxon>
    </lineage>
</organism>
<feature type="domain" description="Glycosyl transferase family 3 N-terminal" evidence="8">
    <location>
        <begin position="2"/>
        <end position="59"/>
    </location>
</feature>
<dbReference type="GO" id="GO:0000287">
    <property type="term" value="F:magnesium ion binding"/>
    <property type="evidence" value="ECO:0007669"/>
    <property type="project" value="UniProtKB-UniRule"/>
</dbReference>
<feature type="binding site" evidence="6">
    <location>
        <position position="216"/>
    </location>
    <ligand>
        <name>Mg(2+)</name>
        <dbReference type="ChEBI" id="CHEBI:18420"/>
        <label>1</label>
    </ligand>
</feature>
<dbReference type="EC" id="2.4.2.18" evidence="6"/>
<evidence type="ECO:0000313" key="9">
    <source>
        <dbReference type="EMBL" id="AIY89605.1"/>
    </source>
</evidence>
<feature type="binding site" evidence="6">
    <location>
        <position position="102"/>
    </location>
    <ligand>
        <name>anthranilate</name>
        <dbReference type="ChEBI" id="CHEBI:16567"/>
        <label>1</label>
    </ligand>
</feature>
<feature type="binding site" evidence="6">
    <location>
        <position position="216"/>
    </location>
    <ligand>
        <name>Mg(2+)</name>
        <dbReference type="ChEBI" id="CHEBI:18420"/>
        <label>2</label>
    </ligand>
</feature>
<dbReference type="HOGENOM" id="CLU_034315_3_1_2"/>
<keyword evidence="3 6" id="KW-0808">Transferase</keyword>
<dbReference type="RefSeq" id="WP_048090975.1">
    <property type="nucleotide sequence ID" value="NZ_CP009552.1"/>
</dbReference>
<feature type="binding site" evidence="6">
    <location>
        <position position="111"/>
    </location>
    <ligand>
        <name>5-phospho-alpha-D-ribose 1-diphosphate</name>
        <dbReference type="ChEBI" id="CHEBI:58017"/>
    </ligand>
</feature>
<keyword evidence="2 6" id="KW-0328">Glycosyltransferase</keyword>
<dbReference type="AlphaFoldDB" id="A0A0A7GC32"/>
<keyword evidence="6" id="KW-0460">Magnesium</keyword>
<comment type="similarity">
    <text evidence="6">Belongs to the anthranilate phosphoribosyltransferase family.</text>
</comment>
<reference evidence="9 10" key="1">
    <citation type="journal article" date="2015" name="Appl. Environ. Microbiol.">
        <title>The Geoglobus acetivorans genome: Fe(III) reduction, acetate utilization, autotrophic growth, and degradation of aromatic compounds in a hyperthermophilic archaeon.</title>
        <authorList>
            <person name="Mardanov A.V."/>
            <person name="Slododkina G.B."/>
            <person name="Slobodkin A.I."/>
            <person name="Beletsky A.V."/>
            <person name="Gavrilov S.N."/>
            <person name="Kublanov I.V."/>
            <person name="Bonch-Osmolovskaya E.A."/>
            <person name="Skryabin K.G."/>
            <person name="Ravin N.V."/>
        </authorList>
    </citation>
    <scope>NUCLEOTIDE SEQUENCE [LARGE SCALE GENOMIC DNA]</scope>
    <source>
        <strain evidence="9 10">SBH6</strain>
    </source>
</reference>
<dbReference type="Gene3D" id="1.20.970.10">
    <property type="entry name" value="Transferase, Pyrimidine Nucleoside Phosphorylase, Chain C"/>
    <property type="match status" value="1"/>
</dbReference>
<dbReference type="Pfam" id="PF02885">
    <property type="entry name" value="Glycos_trans_3N"/>
    <property type="match status" value="1"/>
</dbReference>
<dbReference type="PANTHER" id="PTHR43285:SF2">
    <property type="entry name" value="ANTHRANILATE PHOSPHORIBOSYLTRANSFERASE"/>
    <property type="match status" value="1"/>
</dbReference>
<dbReference type="PANTHER" id="PTHR43285">
    <property type="entry name" value="ANTHRANILATE PHOSPHORIBOSYLTRANSFERASE"/>
    <property type="match status" value="1"/>
</dbReference>
<dbReference type="GeneID" id="24797156"/>
<dbReference type="STRING" id="565033.GACE_0552"/>
<feature type="binding site" evidence="6">
    <location>
        <begin position="75"/>
        <end position="76"/>
    </location>
    <ligand>
        <name>5-phospho-alpha-D-ribose 1-diphosphate</name>
        <dbReference type="ChEBI" id="CHEBI:58017"/>
    </ligand>
</feature>
<dbReference type="FunFam" id="3.40.1030.10:FF:000010">
    <property type="entry name" value="Anthranilate phosphoribosyltransferase"/>
    <property type="match status" value="1"/>
</dbReference>
<feature type="binding site" evidence="6">
    <location>
        <position position="84"/>
    </location>
    <ligand>
        <name>Mg(2+)</name>
        <dbReference type="ChEBI" id="CHEBI:18420"/>
        <label>1</label>
    </ligand>
</feature>
<dbReference type="InterPro" id="IPR035902">
    <property type="entry name" value="Nuc_phospho_transferase"/>
</dbReference>
<dbReference type="GO" id="GO:0005829">
    <property type="term" value="C:cytosol"/>
    <property type="evidence" value="ECO:0007669"/>
    <property type="project" value="TreeGrafter"/>
</dbReference>
<keyword evidence="5 6" id="KW-0057">Aromatic amino acid biosynthesis</keyword>
<keyword evidence="1 6" id="KW-0028">Amino-acid biosynthesis</keyword>
<evidence type="ECO:0000259" key="8">
    <source>
        <dbReference type="Pfam" id="PF02885"/>
    </source>
</evidence>
<feature type="binding site" evidence="6">
    <location>
        <begin position="99"/>
        <end position="107"/>
    </location>
    <ligand>
        <name>5-phospho-alpha-D-ribose 1-diphosphate</name>
        <dbReference type="ChEBI" id="CHEBI:58017"/>
    </ligand>
</feature>
<dbReference type="Pfam" id="PF00591">
    <property type="entry name" value="Glycos_transf_3"/>
    <property type="match status" value="1"/>
</dbReference>
<comment type="catalytic activity">
    <reaction evidence="6">
        <text>N-(5-phospho-beta-D-ribosyl)anthranilate + diphosphate = 5-phospho-alpha-D-ribose 1-diphosphate + anthranilate</text>
        <dbReference type="Rhea" id="RHEA:11768"/>
        <dbReference type="ChEBI" id="CHEBI:16567"/>
        <dbReference type="ChEBI" id="CHEBI:18277"/>
        <dbReference type="ChEBI" id="CHEBI:33019"/>
        <dbReference type="ChEBI" id="CHEBI:58017"/>
        <dbReference type="EC" id="2.4.2.18"/>
    </reaction>
</comment>
<keyword evidence="6" id="KW-0479">Metal-binding</keyword>
<dbReference type="InterPro" id="IPR005940">
    <property type="entry name" value="Anthranilate_Pribosyl_Tfrase"/>
</dbReference>
<comment type="pathway">
    <text evidence="6">Amino-acid biosynthesis; L-tryptophan biosynthesis; L-tryptophan from chorismate: step 2/5.</text>
</comment>
<feature type="binding site" evidence="6">
    <location>
        <position position="80"/>
    </location>
    <ligand>
        <name>5-phospho-alpha-D-ribose 1-diphosphate</name>
        <dbReference type="ChEBI" id="CHEBI:58017"/>
    </ligand>
</feature>
<dbReference type="eggNOG" id="arCOG02012">
    <property type="taxonomic scope" value="Archaea"/>
</dbReference>
<dbReference type="UniPathway" id="UPA00035">
    <property type="reaction ID" value="UER00041"/>
</dbReference>
<evidence type="ECO:0000313" key="10">
    <source>
        <dbReference type="Proteomes" id="UP000030624"/>
    </source>
</evidence>
<feature type="binding site" evidence="6">
    <location>
        <position position="72"/>
    </location>
    <ligand>
        <name>anthranilate</name>
        <dbReference type="ChEBI" id="CHEBI:16567"/>
        <label>1</label>
    </ligand>
</feature>
<name>A0A0A7GC32_GEOAI</name>
<feature type="binding site" evidence="6">
    <location>
        <position position="215"/>
    </location>
    <ligand>
        <name>Mg(2+)</name>
        <dbReference type="ChEBI" id="CHEBI:18420"/>
        <label>2</label>
    </ligand>
</feature>
<comment type="subunit">
    <text evidence="6">Homodimer.</text>
</comment>
<dbReference type="InterPro" id="IPR000312">
    <property type="entry name" value="Glycosyl_Trfase_fam3"/>
</dbReference>
<sequence>MLEHVISPKRMTFDEAYEVFSQLFDENPYRVAGFLSALEVRGYEAEEIAGFARAMIDRAVSLNLGEVTDIVGTGGDGMATVNVSSAAAIILSLFTRVAKHGNRSVTSKSGSADFLEKAGVKIMLDPGEARQLLEKTNFTFLFAPLYHPSMSKVMPVRKSLGIRTVFNILGPLANPARPEKILLGVSEEVLAEKIAVALNILGVERAAVVHGYPIDEVSPSGRTLVWEVDGDRLESYTVTPEYFGMKRCRLIPCLSAEESVERVRAVFSGNGLEEDRKFILLNASLALYICGFDDFIEAREVAESTLDGSAMKKLEEIACASGGSNR</sequence>
<dbReference type="SUPFAM" id="SSF47648">
    <property type="entry name" value="Nucleoside phosphorylase/phosphoribosyltransferase N-terminal domain"/>
    <property type="match status" value="1"/>
</dbReference>
<dbReference type="GO" id="GO:0000162">
    <property type="term" value="P:L-tryptophan biosynthetic process"/>
    <property type="evidence" value="ECO:0007669"/>
    <property type="project" value="UniProtKB-UniRule"/>
</dbReference>
<dbReference type="Proteomes" id="UP000030624">
    <property type="component" value="Chromosome"/>
</dbReference>
<feature type="binding site" evidence="6">
    <location>
        <position position="72"/>
    </location>
    <ligand>
        <name>5-phospho-alpha-D-ribose 1-diphosphate</name>
        <dbReference type="ChEBI" id="CHEBI:58017"/>
    </ligand>
</feature>
<dbReference type="GO" id="GO:0004048">
    <property type="term" value="F:anthranilate phosphoribosyltransferase activity"/>
    <property type="evidence" value="ECO:0007669"/>
    <property type="project" value="UniProtKB-UniRule"/>
</dbReference>